<reference evidence="3" key="2">
    <citation type="submission" date="2013-04" db="UniProtKB">
        <authorList>
            <consortium name="EnsemblPlants"/>
        </authorList>
    </citation>
    <scope>IDENTIFICATION</scope>
</reference>
<sequence length="220" mass="25421">MTAQHHRQIRKQHKLSQGPSKLHHAHPSLGTSNRDKIDYESHRCPLWFVVIVNSIIEEIGGDVFCLMVDESADVSDKEQMAVVLRYVDQHGVLKERLIAVIHVNETTALCLKSNIDKLFTKYKLSWKQVRGQGYDGASNMRVLEYVEKDDPNDSKRRQARGLIDYLQDFDFVFHLHLMLIILGHANALSLCLQRKDRDILEAMLEVKSTKEKFQEIRDDG</sequence>
<keyword evidence="4" id="KW-1185">Reference proteome</keyword>
<evidence type="ECO:0000256" key="1">
    <source>
        <dbReference type="SAM" id="MobiDB-lite"/>
    </source>
</evidence>
<feature type="region of interest" description="Disordered" evidence="1">
    <location>
        <begin position="1"/>
        <end position="34"/>
    </location>
</feature>
<name>J3MW72_ORYBR</name>
<dbReference type="PANTHER" id="PTHR11697">
    <property type="entry name" value="GENERAL TRANSCRIPTION FACTOR 2-RELATED ZINC FINGER PROTEIN"/>
    <property type="match status" value="1"/>
</dbReference>
<accession>J3MW72</accession>
<dbReference type="InterPro" id="IPR055298">
    <property type="entry name" value="AtLOH3-like"/>
</dbReference>
<evidence type="ECO:0000313" key="4">
    <source>
        <dbReference type="Proteomes" id="UP000006038"/>
    </source>
</evidence>
<dbReference type="InterPro" id="IPR025398">
    <property type="entry name" value="DUF4371"/>
</dbReference>
<dbReference type="OMA" id="IAVIHVN"/>
<dbReference type="AlphaFoldDB" id="J3MW72"/>
<dbReference type="Gramene" id="OB09G12510.1">
    <property type="protein sequence ID" value="OB09G12510.1"/>
    <property type="gene ID" value="OB09G12510"/>
</dbReference>
<dbReference type="STRING" id="4533.J3MW72"/>
<evidence type="ECO:0000313" key="3">
    <source>
        <dbReference type="EnsemblPlants" id="OB09G12510.1"/>
    </source>
</evidence>
<feature type="domain" description="DUF4371" evidence="2">
    <location>
        <begin position="51"/>
        <end position="141"/>
    </location>
</feature>
<reference evidence="3" key="1">
    <citation type="journal article" date="2013" name="Nat. Commun.">
        <title>Whole-genome sequencing of Oryza brachyantha reveals mechanisms underlying Oryza genome evolution.</title>
        <authorList>
            <person name="Chen J."/>
            <person name="Huang Q."/>
            <person name="Gao D."/>
            <person name="Wang J."/>
            <person name="Lang Y."/>
            <person name="Liu T."/>
            <person name="Li B."/>
            <person name="Bai Z."/>
            <person name="Luis Goicoechea J."/>
            <person name="Liang C."/>
            <person name="Chen C."/>
            <person name="Zhang W."/>
            <person name="Sun S."/>
            <person name="Liao Y."/>
            <person name="Zhang X."/>
            <person name="Yang L."/>
            <person name="Song C."/>
            <person name="Wang M."/>
            <person name="Shi J."/>
            <person name="Liu G."/>
            <person name="Liu J."/>
            <person name="Zhou H."/>
            <person name="Zhou W."/>
            <person name="Yu Q."/>
            <person name="An N."/>
            <person name="Chen Y."/>
            <person name="Cai Q."/>
            <person name="Wang B."/>
            <person name="Liu B."/>
            <person name="Min J."/>
            <person name="Huang Y."/>
            <person name="Wu H."/>
            <person name="Li Z."/>
            <person name="Zhang Y."/>
            <person name="Yin Y."/>
            <person name="Song W."/>
            <person name="Jiang J."/>
            <person name="Jackson S.A."/>
            <person name="Wing R.A."/>
            <person name="Wang J."/>
            <person name="Chen M."/>
        </authorList>
    </citation>
    <scope>NUCLEOTIDE SEQUENCE [LARGE SCALE GENOMIC DNA]</scope>
    <source>
        <strain evidence="3">cv. IRGC 101232</strain>
    </source>
</reference>
<dbReference type="eggNOG" id="ENOG502QSU3">
    <property type="taxonomic scope" value="Eukaryota"/>
</dbReference>
<organism evidence="3">
    <name type="scientific">Oryza brachyantha</name>
    <name type="common">malo sina</name>
    <dbReference type="NCBI Taxonomy" id="4533"/>
    <lineage>
        <taxon>Eukaryota</taxon>
        <taxon>Viridiplantae</taxon>
        <taxon>Streptophyta</taxon>
        <taxon>Embryophyta</taxon>
        <taxon>Tracheophyta</taxon>
        <taxon>Spermatophyta</taxon>
        <taxon>Magnoliopsida</taxon>
        <taxon>Liliopsida</taxon>
        <taxon>Poales</taxon>
        <taxon>Poaceae</taxon>
        <taxon>BOP clade</taxon>
        <taxon>Oryzoideae</taxon>
        <taxon>Oryzeae</taxon>
        <taxon>Oryzinae</taxon>
        <taxon>Oryza</taxon>
    </lineage>
</organism>
<evidence type="ECO:0000259" key="2">
    <source>
        <dbReference type="Pfam" id="PF14291"/>
    </source>
</evidence>
<dbReference type="Proteomes" id="UP000006038">
    <property type="component" value="Chromosome 9"/>
</dbReference>
<feature type="compositionally biased region" description="Basic residues" evidence="1">
    <location>
        <begin position="1"/>
        <end position="14"/>
    </location>
</feature>
<dbReference type="EnsemblPlants" id="OB09G12510.1">
    <property type="protein sequence ID" value="OB09G12510.1"/>
    <property type="gene ID" value="OB09G12510"/>
</dbReference>
<dbReference type="HOGENOM" id="CLU_1257791_0_0_1"/>
<proteinExistence type="predicted"/>
<dbReference type="PANTHER" id="PTHR11697:SF230">
    <property type="entry name" value="ZINC FINGER, MYM DOMAIN CONTAINING 1"/>
    <property type="match status" value="1"/>
</dbReference>
<protein>
    <recommendedName>
        <fullName evidence="2">DUF4371 domain-containing protein</fullName>
    </recommendedName>
</protein>
<dbReference type="Pfam" id="PF14291">
    <property type="entry name" value="DUF4371"/>
    <property type="match status" value="1"/>
</dbReference>